<dbReference type="GO" id="GO:0005829">
    <property type="term" value="C:cytosol"/>
    <property type="evidence" value="ECO:0007669"/>
    <property type="project" value="TreeGrafter"/>
</dbReference>
<dbReference type="GO" id="GO:0046452">
    <property type="term" value="P:dihydrofolate metabolic process"/>
    <property type="evidence" value="ECO:0007669"/>
    <property type="project" value="TreeGrafter"/>
</dbReference>
<dbReference type="PIRSF" id="PIRSF000194">
    <property type="entry name" value="DHFR"/>
    <property type="match status" value="1"/>
</dbReference>
<dbReference type="PATRIC" id="fig|1423738.3.peg.1374"/>
<organism evidence="10 11">
    <name type="scientific">Lapidilactobacillus dextrinicus DSM 20335</name>
    <dbReference type="NCBI Taxonomy" id="1423738"/>
    <lineage>
        <taxon>Bacteria</taxon>
        <taxon>Bacillati</taxon>
        <taxon>Bacillota</taxon>
        <taxon>Bacilli</taxon>
        <taxon>Lactobacillales</taxon>
        <taxon>Lactobacillaceae</taxon>
        <taxon>Lapidilactobacillus</taxon>
    </lineage>
</organism>
<evidence type="ECO:0000256" key="7">
    <source>
        <dbReference type="PIRNR" id="PIRNR000194"/>
    </source>
</evidence>
<dbReference type="EC" id="1.5.1.3" evidence="3 7"/>
<keyword evidence="11" id="KW-1185">Reference proteome</keyword>
<name>A0A0R2BS82_9LACO</name>
<comment type="function">
    <text evidence="7">Key enzyme in folate metabolism. Catalyzes an essential reaction for de novo glycine and purine synthesis, and for DNA precursor synthesis.</text>
</comment>
<reference evidence="10 11" key="1">
    <citation type="journal article" date="2015" name="Genome Announc.">
        <title>Expanding the biotechnology potential of lactobacilli through comparative genomics of 213 strains and associated genera.</title>
        <authorList>
            <person name="Sun Z."/>
            <person name="Harris H.M."/>
            <person name="McCann A."/>
            <person name="Guo C."/>
            <person name="Argimon S."/>
            <person name="Zhang W."/>
            <person name="Yang X."/>
            <person name="Jeffery I.B."/>
            <person name="Cooney J.C."/>
            <person name="Kagawa T.F."/>
            <person name="Liu W."/>
            <person name="Song Y."/>
            <person name="Salvetti E."/>
            <person name="Wrobel A."/>
            <person name="Rasinkangas P."/>
            <person name="Parkhill J."/>
            <person name="Rea M.C."/>
            <person name="O'Sullivan O."/>
            <person name="Ritari J."/>
            <person name="Douillard F.P."/>
            <person name="Paul Ross R."/>
            <person name="Yang R."/>
            <person name="Briner A.E."/>
            <person name="Felis G.E."/>
            <person name="de Vos W.M."/>
            <person name="Barrangou R."/>
            <person name="Klaenhammer T.R."/>
            <person name="Caufield P.W."/>
            <person name="Cui Y."/>
            <person name="Zhang H."/>
            <person name="O'Toole P.W."/>
        </authorList>
    </citation>
    <scope>NUCLEOTIDE SEQUENCE [LARGE SCALE GENOMIC DNA]</scope>
    <source>
        <strain evidence="10 11">DSM 20335</strain>
    </source>
</reference>
<evidence type="ECO:0000256" key="2">
    <source>
        <dbReference type="ARBA" id="ARBA00009539"/>
    </source>
</evidence>
<comment type="catalytic activity">
    <reaction evidence="7">
        <text>(6S)-5,6,7,8-tetrahydrofolate + NADP(+) = 7,8-dihydrofolate + NADPH + H(+)</text>
        <dbReference type="Rhea" id="RHEA:15009"/>
        <dbReference type="ChEBI" id="CHEBI:15378"/>
        <dbReference type="ChEBI" id="CHEBI:57451"/>
        <dbReference type="ChEBI" id="CHEBI:57453"/>
        <dbReference type="ChEBI" id="CHEBI:57783"/>
        <dbReference type="ChEBI" id="CHEBI:58349"/>
        <dbReference type="EC" id="1.5.1.3"/>
    </reaction>
</comment>
<dbReference type="AlphaFoldDB" id="A0A0R2BS82"/>
<gene>
    <name evidence="10" type="ORF">FC84_GL001360</name>
</gene>
<evidence type="ECO:0000256" key="4">
    <source>
        <dbReference type="ARBA" id="ARBA00022563"/>
    </source>
</evidence>
<evidence type="ECO:0000256" key="6">
    <source>
        <dbReference type="ARBA" id="ARBA00023002"/>
    </source>
</evidence>
<evidence type="ECO:0000256" key="1">
    <source>
        <dbReference type="ARBA" id="ARBA00004903"/>
    </source>
</evidence>
<accession>A0A0R2BS82</accession>
<dbReference type="InterPro" id="IPR012259">
    <property type="entry name" value="DHFR"/>
</dbReference>
<dbReference type="PANTHER" id="PTHR48069">
    <property type="entry name" value="DIHYDROFOLATE REDUCTASE"/>
    <property type="match status" value="1"/>
</dbReference>
<dbReference type="GO" id="GO:0046655">
    <property type="term" value="P:folic acid metabolic process"/>
    <property type="evidence" value="ECO:0007669"/>
    <property type="project" value="TreeGrafter"/>
</dbReference>
<dbReference type="STRING" id="1423738.FC84_GL001360"/>
<proteinExistence type="inferred from homology"/>
<evidence type="ECO:0000256" key="5">
    <source>
        <dbReference type="ARBA" id="ARBA00022857"/>
    </source>
</evidence>
<dbReference type="GO" id="GO:0046654">
    <property type="term" value="P:tetrahydrofolate biosynthetic process"/>
    <property type="evidence" value="ECO:0007669"/>
    <property type="project" value="UniProtKB-UniPathway"/>
</dbReference>
<protein>
    <recommendedName>
        <fullName evidence="3 7">Dihydrofolate reductase</fullName>
        <ecNumber evidence="3 7">1.5.1.3</ecNumber>
    </recommendedName>
</protein>
<dbReference type="Gene3D" id="3.40.430.10">
    <property type="entry name" value="Dihydrofolate Reductase, subunit A"/>
    <property type="match status" value="1"/>
</dbReference>
<sequence>MLAFIWAEDQQHLIGDHGQLPWHLPADLKHFQALTVGQTIIMGRKTYDSFPNGPLPRRQNWVLTTQAADQFPDSVRVFNQITAIRSAIAAAPEQNYLVIGGVSLFETFVDSVDVLYQTTIKASYQGDVYMPTLPWSKFNLVKQQVHPVTATTPEFSFNEYHRG</sequence>
<comment type="pathway">
    <text evidence="1 7">Cofactor biosynthesis; tetrahydrofolate biosynthesis; 5,6,7,8-tetrahydrofolate from 7,8-dihydrofolate: step 1/1.</text>
</comment>
<dbReference type="InterPro" id="IPR017925">
    <property type="entry name" value="DHFR_CS"/>
</dbReference>
<dbReference type="CDD" id="cd00209">
    <property type="entry name" value="DHFR"/>
    <property type="match status" value="1"/>
</dbReference>
<evidence type="ECO:0000313" key="11">
    <source>
        <dbReference type="Proteomes" id="UP000051813"/>
    </source>
</evidence>
<keyword evidence="6 7" id="KW-0560">Oxidoreductase</keyword>
<dbReference type="GO" id="GO:0004146">
    <property type="term" value="F:dihydrofolate reductase activity"/>
    <property type="evidence" value="ECO:0007669"/>
    <property type="project" value="UniProtKB-EC"/>
</dbReference>
<keyword evidence="5 7" id="KW-0521">NADP</keyword>
<dbReference type="PROSITE" id="PS00075">
    <property type="entry name" value="DHFR_1"/>
    <property type="match status" value="1"/>
</dbReference>
<feature type="domain" description="DHFR" evidence="9">
    <location>
        <begin position="1"/>
        <end position="162"/>
    </location>
</feature>
<evidence type="ECO:0000256" key="3">
    <source>
        <dbReference type="ARBA" id="ARBA00012856"/>
    </source>
</evidence>
<dbReference type="PANTHER" id="PTHR48069:SF3">
    <property type="entry name" value="DIHYDROFOLATE REDUCTASE"/>
    <property type="match status" value="1"/>
</dbReference>
<dbReference type="Pfam" id="PF00186">
    <property type="entry name" value="DHFR_1"/>
    <property type="match status" value="1"/>
</dbReference>
<evidence type="ECO:0000256" key="8">
    <source>
        <dbReference type="RuleBase" id="RU004474"/>
    </source>
</evidence>
<dbReference type="EMBL" id="AYYK01000004">
    <property type="protein sequence ID" value="KRM79193.1"/>
    <property type="molecule type" value="Genomic_DNA"/>
</dbReference>
<dbReference type="RefSeq" id="WP_057754930.1">
    <property type="nucleotide sequence ID" value="NZ_AYYK01000004.1"/>
</dbReference>
<dbReference type="GO" id="GO:0006730">
    <property type="term" value="P:one-carbon metabolic process"/>
    <property type="evidence" value="ECO:0007669"/>
    <property type="project" value="UniProtKB-KW"/>
</dbReference>
<comment type="similarity">
    <text evidence="2 7 8">Belongs to the dihydrofolate reductase family.</text>
</comment>
<dbReference type="GO" id="GO:0050661">
    <property type="term" value="F:NADP binding"/>
    <property type="evidence" value="ECO:0007669"/>
    <property type="project" value="InterPro"/>
</dbReference>
<evidence type="ECO:0000313" key="10">
    <source>
        <dbReference type="EMBL" id="KRM79193.1"/>
    </source>
</evidence>
<dbReference type="PROSITE" id="PS51330">
    <property type="entry name" value="DHFR_2"/>
    <property type="match status" value="1"/>
</dbReference>
<dbReference type="InterPro" id="IPR024072">
    <property type="entry name" value="DHFR-like_dom_sf"/>
</dbReference>
<keyword evidence="4 7" id="KW-0554">One-carbon metabolism</keyword>
<evidence type="ECO:0000259" key="9">
    <source>
        <dbReference type="PROSITE" id="PS51330"/>
    </source>
</evidence>
<comment type="caution">
    <text evidence="10">The sequence shown here is derived from an EMBL/GenBank/DDBJ whole genome shotgun (WGS) entry which is preliminary data.</text>
</comment>
<dbReference type="SUPFAM" id="SSF53597">
    <property type="entry name" value="Dihydrofolate reductase-like"/>
    <property type="match status" value="1"/>
</dbReference>
<dbReference type="PRINTS" id="PR00070">
    <property type="entry name" value="DHFR"/>
</dbReference>
<dbReference type="UniPathway" id="UPA00077">
    <property type="reaction ID" value="UER00158"/>
</dbReference>
<dbReference type="InterPro" id="IPR001796">
    <property type="entry name" value="DHFR_dom"/>
</dbReference>
<dbReference type="Proteomes" id="UP000051813">
    <property type="component" value="Unassembled WGS sequence"/>
</dbReference>